<protein>
    <submittedName>
        <fullName evidence="1">Uncharacterized protein</fullName>
    </submittedName>
</protein>
<evidence type="ECO:0000313" key="2">
    <source>
        <dbReference type="Proteomes" id="UP001057402"/>
    </source>
</evidence>
<reference evidence="2" key="1">
    <citation type="journal article" date="2023" name="Front. Plant Sci.">
        <title>Chromosomal-level genome assembly of Melastoma candidum provides insights into trichome evolution.</title>
        <authorList>
            <person name="Zhong Y."/>
            <person name="Wu W."/>
            <person name="Sun C."/>
            <person name="Zou P."/>
            <person name="Liu Y."/>
            <person name="Dai S."/>
            <person name="Zhou R."/>
        </authorList>
    </citation>
    <scope>NUCLEOTIDE SEQUENCE [LARGE SCALE GENOMIC DNA]</scope>
</reference>
<comment type="caution">
    <text evidence="1">The sequence shown here is derived from an EMBL/GenBank/DDBJ whole genome shotgun (WGS) entry which is preliminary data.</text>
</comment>
<dbReference type="EMBL" id="CM042884">
    <property type="protein sequence ID" value="KAI4368364.1"/>
    <property type="molecule type" value="Genomic_DNA"/>
</dbReference>
<organism evidence="1 2">
    <name type="scientific">Melastoma candidum</name>
    <dbReference type="NCBI Taxonomy" id="119954"/>
    <lineage>
        <taxon>Eukaryota</taxon>
        <taxon>Viridiplantae</taxon>
        <taxon>Streptophyta</taxon>
        <taxon>Embryophyta</taxon>
        <taxon>Tracheophyta</taxon>
        <taxon>Spermatophyta</taxon>
        <taxon>Magnoliopsida</taxon>
        <taxon>eudicotyledons</taxon>
        <taxon>Gunneridae</taxon>
        <taxon>Pentapetalae</taxon>
        <taxon>rosids</taxon>
        <taxon>malvids</taxon>
        <taxon>Myrtales</taxon>
        <taxon>Melastomataceae</taxon>
        <taxon>Melastomatoideae</taxon>
        <taxon>Melastomateae</taxon>
        <taxon>Melastoma</taxon>
    </lineage>
</organism>
<accession>A0ACB9QP05</accession>
<proteinExistence type="predicted"/>
<name>A0ACB9QP05_9MYRT</name>
<gene>
    <name evidence="1" type="ORF">MLD38_016929</name>
</gene>
<evidence type="ECO:0000313" key="1">
    <source>
        <dbReference type="EMBL" id="KAI4368364.1"/>
    </source>
</evidence>
<dbReference type="Proteomes" id="UP001057402">
    <property type="component" value="Chromosome 5"/>
</dbReference>
<sequence>MGSMEEKWNEVYSVIGEKEEIPFIDYQDDKSVCTYEHNEGDPLIISSPFSLMGGKPRSVIVGEMASESISITNNSDETIDIWGIKIYTSTPADSFYLSVMDPSSVNFMGLTSLEDRVLQSKGTLTVWLSCKPREIGLHTVVVHFDVGGDVMERIGFLVADDRTSQSLSSKKPYSRHTKKKLLPMTTQVVASRPSRATNRRYKRKLAPYHIPTDVRELIENKQIPDAIYKGLTKQNYASFFKNLLYMEEIQLEENMRSFDMEKVGMKRKGLEYLTLEVPGLAERRPSLVHGDYVTASFAPESVVKTSKSYQGFVYRVEANVVYLKFAKEFYLAHLDGNLYNIQFAYNRIITRRLYQAVEAAMRLEETVLFPSRNDRKRLIQTTPLVPTTCILDEEQICAVEKILGCKGVPPYVIYGPPGTGKTMTIVETVTQLYLNRKDARILICTPSNSAADHILESLIEKVDQIQDHEIFRLNAANRSYDDVNPDHVRFCFYDEEIFKCPPLRALLRYYIIISTYMSVSLLHAEDVEPGHFSHIFLDEAGQASEPETMVPIANLCQNDTVVVLAGDPMQLGPVVFSRNAEKYGLGKSYLERLFGCKFYVDGDENYVTKLVRNYRCHPAILKLPSDQFYDGELIPCKDNTSFLSFSTDIVPNQDFPVLFIGVQGCDEREGNNPSWFNRIEVSKVIEVIRRLLEAEDISQKDIGVITPYRQQVLKLRNMLESLDLVDIKIGSVEQFQGQERQVIIVSTVRSTVRHNDFDKVHCLGFLTNPKRFNVAITRAMSLVIVIGNPHIICKDPYWNTFLWYCVDNNSYQGCPLPDRTESVLNEPSRAENSFSVDENDWGEGPHQPDAVVPGTNEDEWSDGWK</sequence>
<keyword evidence="2" id="KW-1185">Reference proteome</keyword>